<dbReference type="Proteomes" id="UP000659047">
    <property type="component" value="Unassembled WGS sequence"/>
</dbReference>
<feature type="domain" description="Phosphatidic acid phosphatase type 2/haloperoxidase" evidence="2">
    <location>
        <begin position="92"/>
        <end position="210"/>
    </location>
</feature>
<dbReference type="GO" id="GO:0050380">
    <property type="term" value="F:undecaprenyl-diphosphatase activity"/>
    <property type="evidence" value="ECO:0007669"/>
    <property type="project" value="InterPro"/>
</dbReference>
<comment type="pathway">
    <text evidence="1">Bacterial outer membrane biogenesis; lipopolysaccharide biosynthesis.</text>
</comment>
<dbReference type="GO" id="GO:0016776">
    <property type="term" value="F:phosphotransferase activity, phosphate group as acceptor"/>
    <property type="evidence" value="ECO:0007669"/>
    <property type="project" value="UniProtKB-UniRule"/>
</dbReference>
<sequence length="237" mass="26696">MTRSRLALILLLNFTGIVLFLSWYWPPGHGFWMPADVGVFRFFNNALAGNYAFAMFLAITNNRAFDGCSLLCMGLLMLWYWWHETPEGRRRIVIMGVVMLLSAIVLNQVGHVLPVVRPSPTHTLNDIYRVSDLLHFPTKDASRDCYPGDHGMMLMIFSGFMLRYFGKTAFTLALAIVAVFALPRIMIGAHWFTDVFNGSLSVVLVGLPWILITPLSDRLIDGLNAALPGKHKQITHI</sequence>
<reference evidence="3" key="1">
    <citation type="submission" date="2021-01" db="EMBL/GenBank/DDBJ databases">
        <title>Intestinitalea alba gen. nov., sp. nov., a novel genus of the family Enterobacteriaceae, isolated from the gut of the plastic-eating mealworm Tenebrio molitor L.</title>
        <authorList>
            <person name="Yang Y."/>
        </authorList>
    </citation>
    <scope>NUCLEOTIDE SEQUENCE</scope>
    <source>
        <strain evidence="3">BIT-L3</strain>
    </source>
</reference>
<dbReference type="Pfam" id="PF01569">
    <property type="entry name" value="PAP2"/>
    <property type="match status" value="1"/>
</dbReference>
<comment type="caution">
    <text evidence="3">The sequence shown here is derived from an EMBL/GenBank/DDBJ whole genome shotgun (WGS) entry which is preliminary data.</text>
</comment>
<dbReference type="SUPFAM" id="SSF48317">
    <property type="entry name" value="Acid phosphatase/Vanadium-dependent haloperoxidase"/>
    <property type="match status" value="1"/>
</dbReference>
<feature type="transmembrane region" description="Helical" evidence="1">
    <location>
        <begin position="7"/>
        <end position="26"/>
    </location>
</feature>
<dbReference type="InterPro" id="IPR032908">
    <property type="entry name" value="LpxT"/>
</dbReference>
<keyword evidence="1" id="KW-0808">Transferase</keyword>
<evidence type="ECO:0000259" key="2">
    <source>
        <dbReference type="SMART" id="SM00014"/>
    </source>
</evidence>
<feature type="transmembrane region" description="Helical" evidence="1">
    <location>
        <begin position="38"/>
        <end position="57"/>
    </location>
</feature>
<gene>
    <name evidence="1" type="primary">lpxT</name>
    <name evidence="3" type="ORF">JJB97_02090</name>
</gene>
<keyword evidence="1" id="KW-0812">Transmembrane</keyword>
<dbReference type="SMART" id="SM00014">
    <property type="entry name" value="acidPPc"/>
    <property type="match status" value="1"/>
</dbReference>
<dbReference type="CDD" id="cd01610">
    <property type="entry name" value="PAP2_like"/>
    <property type="match status" value="1"/>
</dbReference>
<dbReference type="RefSeq" id="WP_238712149.1">
    <property type="nucleotide sequence ID" value="NZ_JAEPBH010000003.1"/>
</dbReference>
<proteinExistence type="inferred from homology"/>
<dbReference type="AlphaFoldDB" id="A0A8K0V024"/>
<comment type="function">
    <text evidence="1">Involved in the modification of the lipid A domain of lipopolysaccharides (LPS). Transfers a phosphate group from undecaprenyl pyrophosphate (C55-PP) to lipid A to form lipid A 1-diphosphate. Contributes to the recycling of undecaprenyl phosphate (C55-P).</text>
</comment>
<comment type="subcellular location">
    <subcellularLocation>
        <location evidence="1">Cell inner membrane</location>
        <topology evidence="1">Multi-pass membrane protein</topology>
    </subcellularLocation>
    <text evidence="1">Transferase activity takes place on the periplamic side of the inner membrane.</text>
</comment>
<dbReference type="EC" id="2.7.4.29" evidence="1"/>
<feature type="transmembrane region" description="Helical" evidence="1">
    <location>
        <begin position="195"/>
        <end position="212"/>
    </location>
</feature>
<keyword evidence="4" id="KW-1185">Reference proteome</keyword>
<accession>A0A8K0V024</accession>
<dbReference type="EMBL" id="JAEPBH010000003">
    <property type="protein sequence ID" value="MBK4714142.1"/>
    <property type="molecule type" value="Genomic_DNA"/>
</dbReference>
<protein>
    <recommendedName>
        <fullName evidence="1">Lipid A 1-diphosphate synthase</fullName>
        <ecNumber evidence="1">2.7.4.29</ecNumber>
    </recommendedName>
    <alternativeName>
        <fullName evidence="1">Kdo(2)-lipid A phosphotransferase</fullName>
    </alternativeName>
    <alternativeName>
        <fullName evidence="1">Undecaprenyl pyrophosphate:lipid A 1-phosphate phosphotransferase</fullName>
    </alternativeName>
</protein>
<feature type="transmembrane region" description="Helical" evidence="1">
    <location>
        <begin position="164"/>
        <end position="183"/>
    </location>
</feature>
<evidence type="ECO:0000256" key="1">
    <source>
        <dbReference type="HAMAP-Rule" id="MF_01945"/>
    </source>
</evidence>
<dbReference type="InterPro" id="IPR036938">
    <property type="entry name" value="PAP2/HPO_sf"/>
</dbReference>
<dbReference type="HAMAP" id="MF_01945">
    <property type="entry name" value="Lipid_A_LpxT"/>
    <property type="match status" value="1"/>
</dbReference>
<dbReference type="GO" id="GO:0005886">
    <property type="term" value="C:plasma membrane"/>
    <property type="evidence" value="ECO:0007669"/>
    <property type="project" value="UniProtKB-SubCell"/>
</dbReference>
<evidence type="ECO:0000313" key="3">
    <source>
        <dbReference type="EMBL" id="MBK4714142.1"/>
    </source>
</evidence>
<keyword evidence="1" id="KW-1133">Transmembrane helix</keyword>
<organism evidence="3 4">
    <name type="scientific">Tenebrionibacter intestinalis</name>
    <dbReference type="NCBI Taxonomy" id="2799638"/>
    <lineage>
        <taxon>Bacteria</taxon>
        <taxon>Pseudomonadati</taxon>
        <taxon>Pseudomonadota</taxon>
        <taxon>Gammaproteobacteria</taxon>
        <taxon>Enterobacterales</taxon>
        <taxon>Enterobacteriaceae</taxon>
        <taxon>Tenebrionibacter/Tenebrionicola group</taxon>
        <taxon>Tenebrionibacter</taxon>
    </lineage>
</organism>
<name>A0A8K0V024_9ENTR</name>
<dbReference type="InterPro" id="IPR000326">
    <property type="entry name" value="PAP2/HPO"/>
</dbReference>
<keyword evidence="1" id="KW-0472">Membrane</keyword>
<dbReference type="GO" id="GO:0043165">
    <property type="term" value="P:Gram-negative-bacterium-type cell outer membrane assembly"/>
    <property type="evidence" value="ECO:0007669"/>
    <property type="project" value="InterPro"/>
</dbReference>
<comment type="catalytic activity">
    <reaction evidence="1">
        <text>an alpha-Kdo-(2-&gt;4)-alpha-Kdo-(2-&gt;6)-lipid A + di-trans,octa-cis-undecaprenyl diphosphate = an alpha-D-Kdo-(2-&gt;4)-alpha-D-Kdo-(2-&gt;6)-lipid A 1-diphosphate + di-trans,octa-cis-undecaprenyl phosphate</text>
        <dbReference type="Rhea" id="RHEA:74291"/>
        <dbReference type="ChEBI" id="CHEBI:58405"/>
        <dbReference type="ChEBI" id="CHEBI:60392"/>
        <dbReference type="ChEBI" id="CHEBI:176431"/>
        <dbReference type="ChEBI" id="CHEBI:193150"/>
        <dbReference type="EC" id="2.7.4.29"/>
    </reaction>
</comment>
<comment type="similarity">
    <text evidence="1">Belongs to the LpxT phosphotransferase family.</text>
</comment>
<dbReference type="GO" id="GO:0009245">
    <property type="term" value="P:lipid A biosynthetic process"/>
    <property type="evidence" value="ECO:0007669"/>
    <property type="project" value="UniProtKB-UniRule"/>
</dbReference>
<feature type="transmembrane region" description="Helical" evidence="1">
    <location>
        <begin position="94"/>
        <end position="116"/>
    </location>
</feature>
<keyword evidence="1" id="KW-1003">Cell membrane</keyword>
<dbReference type="GO" id="GO:0009103">
    <property type="term" value="P:lipopolysaccharide biosynthetic process"/>
    <property type="evidence" value="ECO:0007669"/>
    <property type="project" value="UniProtKB-UniRule"/>
</dbReference>
<keyword evidence="1" id="KW-0448">Lipopolysaccharide biosynthesis</keyword>
<keyword evidence="1" id="KW-0997">Cell inner membrane</keyword>
<evidence type="ECO:0000313" key="4">
    <source>
        <dbReference type="Proteomes" id="UP000659047"/>
    </source>
</evidence>
<dbReference type="UniPathway" id="UPA00030"/>